<dbReference type="GO" id="GO:0008610">
    <property type="term" value="P:lipid biosynthetic process"/>
    <property type="evidence" value="ECO:0007669"/>
    <property type="project" value="UniProtKB-ARBA"/>
</dbReference>
<dbReference type="InterPro" id="IPR042099">
    <property type="entry name" value="ANL_N_sf"/>
</dbReference>
<dbReference type="RefSeq" id="WP_078979924.1">
    <property type="nucleotide sequence ID" value="NZ_MWQN01000002.1"/>
</dbReference>
<dbReference type="GO" id="GO:0043041">
    <property type="term" value="P:amino acid activation for nonribosomal peptide biosynthetic process"/>
    <property type="evidence" value="ECO:0007669"/>
    <property type="project" value="TreeGrafter"/>
</dbReference>
<name>A0A1T3NPH6_9ACTN</name>
<evidence type="ECO:0000256" key="3">
    <source>
        <dbReference type="ARBA" id="ARBA00022553"/>
    </source>
</evidence>
<dbReference type="Gene3D" id="3.30.300.30">
    <property type="match status" value="1"/>
</dbReference>
<dbReference type="InterPro" id="IPR045851">
    <property type="entry name" value="AMP-bd_C_sf"/>
</dbReference>
<feature type="compositionally biased region" description="Pro residues" evidence="4">
    <location>
        <begin position="1008"/>
        <end position="1019"/>
    </location>
</feature>
<dbReference type="InterPro" id="IPR006162">
    <property type="entry name" value="Ppantetheine_attach_site"/>
</dbReference>
<dbReference type="GO" id="GO:0005829">
    <property type="term" value="C:cytosol"/>
    <property type="evidence" value="ECO:0007669"/>
    <property type="project" value="TreeGrafter"/>
</dbReference>
<dbReference type="Proteomes" id="UP000190037">
    <property type="component" value="Unassembled WGS sequence"/>
</dbReference>
<dbReference type="InterPro" id="IPR020806">
    <property type="entry name" value="PKS_PP-bd"/>
</dbReference>
<dbReference type="Pfam" id="PF13193">
    <property type="entry name" value="AMP-binding_C"/>
    <property type="match status" value="1"/>
</dbReference>
<dbReference type="InterPro" id="IPR023213">
    <property type="entry name" value="CAT-like_dom_sf"/>
</dbReference>
<organism evidence="6 7">
    <name type="scientific">Embleya scabrispora</name>
    <dbReference type="NCBI Taxonomy" id="159449"/>
    <lineage>
        <taxon>Bacteria</taxon>
        <taxon>Bacillati</taxon>
        <taxon>Actinomycetota</taxon>
        <taxon>Actinomycetes</taxon>
        <taxon>Kitasatosporales</taxon>
        <taxon>Streptomycetaceae</taxon>
        <taxon>Embleya</taxon>
    </lineage>
</organism>
<keyword evidence="2" id="KW-0596">Phosphopantetheine</keyword>
<gene>
    <name evidence="6" type="ORF">B4N89_31685</name>
</gene>
<comment type="caution">
    <text evidence="6">The sequence shown here is derived from an EMBL/GenBank/DDBJ whole genome shotgun (WGS) entry which is preliminary data.</text>
</comment>
<feature type="region of interest" description="Disordered" evidence="4">
    <location>
        <begin position="1000"/>
        <end position="1025"/>
    </location>
</feature>
<dbReference type="FunFam" id="2.30.38.10:FF:000001">
    <property type="entry name" value="Non-ribosomal peptide synthetase PvdI"/>
    <property type="match status" value="1"/>
</dbReference>
<dbReference type="InterPro" id="IPR001242">
    <property type="entry name" value="Condensation_dom"/>
</dbReference>
<evidence type="ECO:0000259" key="5">
    <source>
        <dbReference type="PROSITE" id="PS50075"/>
    </source>
</evidence>
<dbReference type="Pfam" id="PF00550">
    <property type="entry name" value="PP-binding"/>
    <property type="match status" value="1"/>
</dbReference>
<protein>
    <recommendedName>
        <fullName evidence="5">Carrier domain-containing protein</fullName>
    </recommendedName>
</protein>
<dbReference type="AlphaFoldDB" id="A0A1T3NPH6"/>
<dbReference type="GO" id="GO:0009366">
    <property type="term" value="C:enterobactin synthetase complex"/>
    <property type="evidence" value="ECO:0007669"/>
    <property type="project" value="TreeGrafter"/>
</dbReference>
<dbReference type="STRING" id="159449.B4N89_31685"/>
<dbReference type="SUPFAM" id="SSF56801">
    <property type="entry name" value="Acetyl-CoA synthetase-like"/>
    <property type="match status" value="1"/>
</dbReference>
<dbReference type="EMBL" id="MWQN01000002">
    <property type="protein sequence ID" value="OPC78726.1"/>
    <property type="molecule type" value="Genomic_DNA"/>
</dbReference>
<dbReference type="Pfam" id="PF00668">
    <property type="entry name" value="Condensation"/>
    <property type="match status" value="1"/>
</dbReference>
<dbReference type="GO" id="GO:0009239">
    <property type="term" value="P:enterobactin biosynthetic process"/>
    <property type="evidence" value="ECO:0007669"/>
    <property type="project" value="TreeGrafter"/>
</dbReference>
<dbReference type="InterPro" id="IPR009081">
    <property type="entry name" value="PP-bd_ACP"/>
</dbReference>
<dbReference type="Gene3D" id="3.30.559.10">
    <property type="entry name" value="Chloramphenicol acetyltransferase-like domain"/>
    <property type="match status" value="1"/>
</dbReference>
<dbReference type="PROSITE" id="PS00455">
    <property type="entry name" value="AMP_BINDING"/>
    <property type="match status" value="1"/>
</dbReference>
<comment type="cofactor">
    <cofactor evidence="1">
        <name>pantetheine 4'-phosphate</name>
        <dbReference type="ChEBI" id="CHEBI:47942"/>
    </cofactor>
</comment>
<reference evidence="6 7" key="1">
    <citation type="submission" date="2017-03" db="EMBL/GenBank/DDBJ databases">
        <title>Draft genome sequence of Streptomyces scabrisporus NF3, endophyte isolated from Amphipterygium adstringens.</title>
        <authorList>
            <person name="Vazquez M."/>
            <person name="Ceapa C.D."/>
            <person name="Rodriguez Luna D."/>
            <person name="Sanchez Esquivel S."/>
        </authorList>
    </citation>
    <scope>NUCLEOTIDE SEQUENCE [LARGE SCALE GENOMIC DNA]</scope>
    <source>
        <strain evidence="6 7">NF3</strain>
    </source>
</reference>
<keyword evidence="3" id="KW-0597">Phosphoprotein</keyword>
<dbReference type="SUPFAM" id="SSF47336">
    <property type="entry name" value="ACP-like"/>
    <property type="match status" value="1"/>
</dbReference>
<evidence type="ECO:0000256" key="1">
    <source>
        <dbReference type="ARBA" id="ARBA00001957"/>
    </source>
</evidence>
<dbReference type="InterPro" id="IPR010071">
    <property type="entry name" value="AA_adenyl_dom"/>
</dbReference>
<dbReference type="Gene3D" id="1.10.1200.10">
    <property type="entry name" value="ACP-like"/>
    <property type="match status" value="1"/>
</dbReference>
<dbReference type="InterPro" id="IPR036736">
    <property type="entry name" value="ACP-like_sf"/>
</dbReference>
<dbReference type="SMART" id="SM00823">
    <property type="entry name" value="PKS_PP"/>
    <property type="match status" value="1"/>
</dbReference>
<dbReference type="InterPro" id="IPR025110">
    <property type="entry name" value="AMP-bd_C"/>
</dbReference>
<dbReference type="GO" id="GO:0047527">
    <property type="term" value="F:2,3-dihydroxybenzoate-serine ligase activity"/>
    <property type="evidence" value="ECO:0007669"/>
    <property type="project" value="TreeGrafter"/>
</dbReference>
<dbReference type="GO" id="GO:0031177">
    <property type="term" value="F:phosphopantetheine binding"/>
    <property type="evidence" value="ECO:0007669"/>
    <property type="project" value="InterPro"/>
</dbReference>
<dbReference type="SUPFAM" id="SSF52777">
    <property type="entry name" value="CoA-dependent acyltransferases"/>
    <property type="match status" value="2"/>
</dbReference>
<dbReference type="PROSITE" id="PS50075">
    <property type="entry name" value="CARRIER"/>
    <property type="match status" value="1"/>
</dbReference>
<dbReference type="InterPro" id="IPR000873">
    <property type="entry name" value="AMP-dep_synth/lig_dom"/>
</dbReference>
<dbReference type="Gene3D" id="3.30.559.30">
    <property type="entry name" value="Nonribosomal peptide synthetase, condensation domain"/>
    <property type="match status" value="1"/>
</dbReference>
<accession>A0A1T3NPH6</accession>
<dbReference type="Gene3D" id="3.40.50.12780">
    <property type="entry name" value="N-terminal domain of ligase-like"/>
    <property type="match status" value="1"/>
</dbReference>
<dbReference type="PANTHER" id="PTHR45527:SF1">
    <property type="entry name" value="FATTY ACID SYNTHASE"/>
    <property type="match status" value="1"/>
</dbReference>
<evidence type="ECO:0000313" key="6">
    <source>
        <dbReference type="EMBL" id="OPC78726.1"/>
    </source>
</evidence>
<evidence type="ECO:0000256" key="2">
    <source>
        <dbReference type="ARBA" id="ARBA00022450"/>
    </source>
</evidence>
<dbReference type="InterPro" id="IPR020845">
    <property type="entry name" value="AMP-binding_CS"/>
</dbReference>
<evidence type="ECO:0000256" key="4">
    <source>
        <dbReference type="SAM" id="MobiDB-lite"/>
    </source>
</evidence>
<dbReference type="Pfam" id="PF00501">
    <property type="entry name" value="AMP-binding"/>
    <property type="match status" value="1"/>
</dbReference>
<dbReference type="PROSITE" id="PS00012">
    <property type="entry name" value="PHOSPHOPANTETHEINE"/>
    <property type="match status" value="1"/>
</dbReference>
<sequence length="1101" mass="116477">MTVTNDQIPWNDRIPPNDSRVPGAGGVDTGADPGPALDTLPFVPLSAAQLGVWVTERTLPAESAYHLSVLLRFDGPLDPDALARACAATIERHPILAAAVGEADGTPGLVPTTPAPMRRVPADEADPDTLIRAELGRPFDLYAGPLARFTLFSLAPDRHTLLVTAHHVIFDGTSKEIVVAALARAYRAAREGGTPVGPAAAASDGRGAVDEFRAGPAPADHPDSTGVWARHREEPGRAILPGLLPTTRAGSEPAPGTTIPFTLGPETVDALHETAVRLGVTHFELLLAAWHALLFRYGNARVRTALELTTRTPAEARRVGLHVNELPVSSRPRAGQGFGTFARELRAELRAIYAFRDVPYSHTVRGLGPRTALTELTVSYRRRTRVVEPIFPGVETRVEWIVLPPTARNTAHLQLVEGRDRIDGALHVPTDGFVPDAAARIPGHFATLLNTALADPELPLGDLPLLSERELVRVLHTDNATDTPYPAGDTVVESFAARAAAAPDAVAVVCAGRFLTYRQVASAAYVFAERLHRAGIGSGDLVAIELPRTGEQVAAVLGVLAAGAAYLPLDPGYPAERLAFIRSDARIAAIVRDAGAGAGDGPGDSAAPITSDRVPDVPAESVRLRLVAPVEPLVLAAPDLNGPDLFAAEPGRVRPPTRPAPSDPAYVIYTSGSTGRPKGVQVPHHALANLLASMRDRLGAGPGDRWLGLTSLSFDISTVELLLPLTTGARVVLVPDDRHRDGPAQLALLERHAVSHVQATPSGWRVLLAAGLHRPGLTAITGGEALPAALAAELRGAVGRLINVYGPTETTVWSTYAEVDTEAAPGIGRPLANTRAYVLDGRLHPVPEGLVGELFLGGDGVAHGYLGRPGLTAERFVADPFGPPGARLYRTGDLVRHAPGGGLDYVGRTDAQVKLRGHRIELGEIESRLAAHPGIAQAAIRLLDPDGENARLVGYLVPEPGQPAIAPDELRAFLAHTLPSAMVPTGFVALDAFPLTPNGKLDRARLPEPAPTRPEPGDPTDPLRPADELTETVRAIWAEVLRLDDIGVDEDLFDLGGHSLTITQIAARIRKRLGVEVPLDVFFDTPTVGGVTDAVRDLQEP</sequence>
<dbReference type="PANTHER" id="PTHR45527">
    <property type="entry name" value="NONRIBOSOMAL PEPTIDE SYNTHETASE"/>
    <property type="match status" value="1"/>
</dbReference>
<feature type="region of interest" description="Disordered" evidence="4">
    <location>
        <begin position="1"/>
        <end position="35"/>
    </location>
</feature>
<feature type="domain" description="Carrier" evidence="5">
    <location>
        <begin position="1024"/>
        <end position="1099"/>
    </location>
</feature>
<dbReference type="OrthoDB" id="2472181at2"/>
<proteinExistence type="predicted"/>
<keyword evidence="7" id="KW-1185">Reference proteome</keyword>
<dbReference type="NCBIfam" id="TIGR01733">
    <property type="entry name" value="AA-adenyl-dom"/>
    <property type="match status" value="1"/>
</dbReference>
<evidence type="ECO:0000313" key="7">
    <source>
        <dbReference type="Proteomes" id="UP000190037"/>
    </source>
</evidence>